<organism evidence="8 9">
    <name type="scientific">Nocardiopsis endophytica</name>
    <dbReference type="NCBI Taxonomy" id="3018445"/>
    <lineage>
        <taxon>Bacteria</taxon>
        <taxon>Bacillati</taxon>
        <taxon>Actinomycetota</taxon>
        <taxon>Actinomycetes</taxon>
        <taxon>Streptosporangiales</taxon>
        <taxon>Nocardiopsidaceae</taxon>
        <taxon>Nocardiopsis</taxon>
    </lineage>
</organism>
<keyword evidence="4 5" id="KW-0067">ATP-binding</keyword>
<dbReference type="EMBL" id="JAQFWQ010000004">
    <property type="protein sequence ID" value="MDA2809488.1"/>
    <property type="molecule type" value="Genomic_DNA"/>
</dbReference>
<dbReference type="PROSITE" id="PS50011">
    <property type="entry name" value="PROTEIN_KINASE_DOM"/>
    <property type="match status" value="1"/>
</dbReference>
<evidence type="ECO:0000313" key="9">
    <source>
        <dbReference type="Proteomes" id="UP001527866"/>
    </source>
</evidence>
<evidence type="ECO:0000313" key="8">
    <source>
        <dbReference type="EMBL" id="MDA2809488.1"/>
    </source>
</evidence>
<dbReference type="PANTHER" id="PTHR43289:SF34">
    <property type="entry name" value="SERINE_THREONINE-PROTEIN KINASE YBDM-RELATED"/>
    <property type="match status" value="1"/>
</dbReference>
<dbReference type="InterPro" id="IPR011009">
    <property type="entry name" value="Kinase-like_dom_sf"/>
</dbReference>
<accession>A0ABT4TXR9</accession>
<keyword evidence="9" id="KW-1185">Reference proteome</keyword>
<evidence type="ECO:0000256" key="5">
    <source>
        <dbReference type="PROSITE-ProRule" id="PRU10141"/>
    </source>
</evidence>
<dbReference type="GO" id="GO:0016301">
    <property type="term" value="F:kinase activity"/>
    <property type="evidence" value="ECO:0007669"/>
    <property type="project" value="UniProtKB-KW"/>
</dbReference>
<dbReference type="PANTHER" id="PTHR43289">
    <property type="entry name" value="MITOGEN-ACTIVATED PROTEIN KINASE KINASE KINASE 20-RELATED"/>
    <property type="match status" value="1"/>
</dbReference>
<dbReference type="Pfam" id="PF00069">
    <property type="entry name" value="Pkinase"/>
    <property type="match status" value="1"/>
</dbReference>
<dbReference type="Gene3D" id="3.30.200.20">
    <property type="entry name" value="Phosphorylase Kinase, domain 1"/>
    <property type="match status" value="1"/>
</dbReference>
<dbReference type="SUPFAM" id="SSF56112">
    <property type="entry name" value="Protein kinase-like (PK-like)"/>
    <property type="match status" value="1"/>
</dbReference>
<feature type="binding site" evidence="5">
    <location>
        <position position="43"/>
    </location>
    <ligand>
        <name>ATP</name>
        <dbReference type="ChEBI" id="CHEBI:30616"/>
    </ligand>
</feature>
<evidence type="ECO:0000259" key="7">
    <source>
        <dbReference type="PROSITE" id="PS50011"/>
    </source>
</evidence>
<dbReference type="Proteomes" id="UP001527866">
    <property type="component" value="Unassembled WGS sequence"/>
</dbReference>
<reference evidence="8 9" key="1">
    <citation type="submission" date="2023-01" db="EMBL/GenBank/DDBJ databases">
        <title>Draft genome sequence of Nocardiopsis sp. RSe5-2 isolated from halophytes.</title>
        <authorList>
            <person name="Duangmal K."/>
            <person name="Chantavorakit T."/>
        </authorList>
    </citation>
    <scope>NUCLEOTIDE SEQUENCE [LARGE SCALE GENOMIC DNA]</scope>
    <source>
        <strain evidence="8 9">RSe5-2</strain>
    </source>
</reference>
<sequence>MKPLDSGDPEALGPYRLVARIGAGGMGTVYAGRAADGSLLAVKTVHPEYANDREFRARFAREIALVRRVQSPYVPRFHGADLDAATPWLATEYVPGPTLRAHVTEHGPLDPARLAAFASASAEALRAIHDAGVVHRDLKPGNVILSPDGPKVLDFGIAHIPEETGLTRTGGLIGTPGWTSPERYRGAPATDRSDVFAWGGLVAYAGTGRPPFGTGNPAVLAHRVARADPDLDGLPPAFKGLVLPALHKSPEQRPAAADALRASLRLSSPERQSAADDDTALTTVLVTEAWTGFDSAPPPRIPTARPRRLRRPLLLGAAATAALVLGSAGTWVASSVLLDGPPGAQAEQGGETPAPTGSDAAAGEGGEGGDDGGGGGADGNGGGDTAAWPPPEATAEGDNAGFSASVEVGPEDSAPESVEGAWDEPARFLTAQSSIEYAYLDVLKAERTGDGLTFTVVRSGRGALSQAPASFGVAVRDASLRPEPPYASDIGQKPDGTPERIEVTFADAPEQGLLTLSDPAFREDITGFPAVGLCYDAPGRTFSTDYADCT</sequence>
<name>A0ABT4TXR9_9ACTN</name>
<evidence type="ECO:0000256" key="4">
    <source>
        <dbReference type="ARBA" id="ARBA00022840"/>
    </source>
</evidence>
<keyword evidence="3 8" id="KW-0418">Kinase</keyword>
<feature type="compositionally biased region" description="Gly residues" evidence="6">
    <location>
        <begin position="363"/>
        <end position="384"/>
    </location>
</feature>
<dbReference type="InterPro" id="IPR008271">
    <property type="entry name" value="Ser/Thr_kinase_AS"/>
</dbReference>
<dbReference type="CDD" id="cd14014">
    <property type="entry name" value="STKc_PknB_like"/>
    <property type="match status" value="1"/>
</dbReference>
<keyword evidence="1" id="KW-0808">Transferase</keyword>
<dbReference type="InterPro" id="IPR000719">
    <property type="entry name" value="Prot_kinase_dom"/>
</dbReference>
<proteinExistence type="predicted"/>
<keyword evidence="2 5" id="KW-0547">Nucleotide-binding</keyword>
<dbReference type="PROSITE" id="PS00108">
    <property type="entry name" value="PROTEIN_KINASE_ST"/>
    <property type="match status" value="1"/>
</dbReference>
<protein>
    <submittedName>
        <fullName evidence="8">Serine/threonine-protein kinase</fullName>
    </submittedName>
</protein>
<dbReference type="InterPro" id="IPR017441">
    <property type="entry name" value="Protein_kinase_ATP_BS"/>
</dbReference>
<comment type="caution">
    <text evidence="8">The sequence shown here is derived from an EMBL/GenBank/DDBJ whole genome shotgun (WGS) entry which is preliminary data.</text>
</comment>
<dbReference type="PROSITE" id="PS00107">
    <property type="entry name" value="PROTEIN_KINASE_ATP"/>
    <property type="match status" value="1"/>
</dbReference>
<evidence type="ECO:0000256" key="1">
    <source>
        <dbReference type="ARBA" id="ARBA00022679"/>
    </source>
</evidence>
<evidence type="ECO:0000256" key="2">
    <source>
        <dbReference type="ARBA" id="ARBA00022741"/>
    </source>
</evidence>
<evidence type="ECO:0000256" key="6">
    <source>
        <dbReference type="SAM" id="MobiDB-lite"/>
    </source>
</evidence>
<evidence type="ECO:0000256" key="3">
    <source>
        <dbReference type="ARBA" id="ARBA00022777"/>
    </source>
</evidence>
<gene>
    <name evidence="8" type="ORF">O4J56_02450</name>
</gene>
<dbReference type="SMART" id="SM00220">
    <property type="entry name" value="S_TKc"/>
    <property type="match status" value="1"/>
</dbReference>
<feature type="domain" description="Protein kinase" evidence="7">
    <location>
        <begin position="15"/>
        <end position="266"/>
    </location>
</feature>
<feature type="region of interest" description="Disordered" evidence="6">
    <location>
        <begin position="342"/>
        <end position="420"/>
    </location>
</feature>
<dbReference type="Gene3D" id="1.10.510.10">
    <property type="entry name" value="Transferase(Phosphotransferase) domain 1"/>
    <property type="match status" value="1"/>
</dbReference>
<dbReference type="RefSeq" id="WP_270683393.1">
    <property type="nucleotide sequence ID" value="NZ_JAQFWQ010000004.1"/>
</dbReference>